<evidence type="ECO:0000313" key="2">
    <source>
        <dbReference type="Proteomes" id="UP000011115"/>
    </source>
</evidence>
<dbReference type="eggNOG" id="KOG0228">
    <property type="taxonomic scope" value="Eukaryota"/>
</dbReference>
<organism evidence="1 2">
    <name type="scientific">Solanum tuberosum</name>
    <name type="common">Potato</name>
    <dbReference type="NCBI Taxonomy" id="4113"/>
    <lineage>
        <taxon>Eukaryota</taxon>
        <taxon>Viridiplantae</taxon>
        <taxon>Streptophyta</taxon>
        <taxon>Embryophyta</taxon>
        <taxon>Tracheophyta</taxon>
        <taxon>Spermatophyta</taxon>
        <taxon>Magnoliopsida</taxon>
        <taxon>eudicotyledons</taxon>
        <taxon>Gunneridae</taxon>
        <taxon>Pentapetalae</taxon>
        <taxon>asterids</taxon>
        <taxon>lamiids</taxon>
        <taxon>Solanales</taxon>
        <taxon>Solanaceae</taxon>
        <taxon>Solanoideae</taxon>
        <taxon>Solaneae</taxon>
        <taxon>Solanum</taxon>
    </lineage>
</organism>
<sequence length="80" mass="9375">MELFMKSSSLWGLEIYLFCFFIVLSNINGVFASHNVFLDLQSSSAISVKNVHRTGFHFHPPKHWINGMFIFRFFTLCDVR</sequence>
<reference evidence="2" key="1">
    <citation type="journal article" date="2011" name="Nature">
        <title>Genome sequence and analysis of the tuber crop potato.</title>
        <authorList>
            <consortium name="The Potato Genome Sequencing Consortium"/>
        </authorList>
    </citation>
    <scope>NUCLEOTIDE SEQUENCE [LARGE SCALE GENOMIC DNA]</scope>
    <source>
        <strain evidence="2">cv. DM1-3 516 R44</strain>
    </source>
</reference>
<reference evidence="1" key="2">
    <citation type="submission" date="2015-06" db="UniProtKB">
        <authorList>
            <consortium name="EnsemblPlants"/>
        </authorList>
    </citation>
    <scope>IDENTIFICATION</scope>
    <source>
        <strain evidence="1">DM1-3 516 R44</strain>
    </source>
</reference>
<dbReference type="Gramene" id="PGSC0003DMT400023179">
    <property type="protein sequence ID" value="PGSC0003DMT400023179"/>
    <property type="gene ID" value="PGSC0003DMG400008974"/>
</dbReference>
<dbReference type="AlphaFoldDB" id="M1AHX6"/>
<name>M1AHX6_SOLTU</name>
<dbReference type="InParanoid" id="M1AHX6"/>
<accession>M1AHX6</accession>
<dbReference type="STRING" id="4113.M1AHX6"/>
<dbReference type="Proteomes" id="UP000011115">
    <property type="component" value="Unassembled WGS sequence"/>
</dbReference>
<evidence type="ECO:0000313" key="1">
    <source>
        <dbReference type="EnsemblPlants" id="PGSC0003DMT400023179"/>
    </source>
</evidence>
<proteinExistence type="predicted"/>
<dbReference type="HOGENOM" id="CLU_2594507_0_0_1"/>
<dbReference type="PaxDb" id="4113-PGSC0003DMT400023179"/>
<protein>
    <submittedName>
        <fullName evidence="1">Invertase</fullName>
    </submittedName>
</protein>
<dbReference type="EnsemblPlants" id="PGSC0003DMT400023179">
    <property type="protein sequence ID" value="PGSC0003DMT400023179"/>
    <property type="gene ID" value="PGSC0003DMG400008974"/>
</dbReference>
<keyword evidence="2" id="KW-1185">Reference proteome</keyword>